<evidence type="ECO:0000259" key="7">
    <source>
        <dbReference type="Pfam" id="PF00441"/>
    </source>
</evidence>
<keyword evidence="5 6" id="KW-0560">Oxidoreductase</keyword>
<feature type="domain" description="Acyl-CoA dehydrogenase/oxidase C-terminal" evidence="7">
    <location>
        <begin position="231"/>
        <end position="379"/>
    </location>
</feature>
<dbReference type="Gene3D" id="1.10.540.10">
    <property type="entry name" value="Acyl-CoA dehydrogenase/oxidase, N-terminal domain"/>
    <property type="match status" value="1"/>
</dbReference>
<comment type="cofactor">
    <cofactor evidence="1 6">
        <name>FAD</name>
        <dbReference type="ChEBI" id="CHEBI:57692"/>
    </cofactor>
</comment>
<dbReference type="FunFam" id="2.40.110.10:FF:000002">
    <property type="entry name" value="Acyl-CoA dehydrogenase fadE12"/>
    <property type="match status" value="1"/>
</dbReference>
<dbReference type="EMBL" id="RDBF01000010">
    <property type="protein sequence ID" value="RLV55137.1"/>
    <property type="molecule type" value="Genomic_DNA"/>
</dbReference>
<dbReference type="PROSITE" id="PS00073">
    <property type="entry name" value="ACYL_COA_DH_2"/>
    <property type="match status" value="1"/>
</dbReference>
<evidence type="ECO:0000313" key="10">
    <source>
        <dbReference type="EMBL" id="RLV55137.1"/>
    </source>
</evidence>
<dbReference type="Pfam" id="PF02770">
    <property type="entry name" value="Acyl-CoA_dh_M"/>
    <property type="match status" value="1"/>
</dbReference>
<organism evidence="10 11">
    <name type="scientific">Aeromicrobium phragmitis</name>
    <dbReference type="NCBI Taxonomy" id="2478914"/>
    <lineage>
        <taxon>Bacteria</taxon>
        <taxon>Bacillati</taxon>
        <taxon>Actinomycetota</taxon>
        <taxon>Actinomycetes</taxon>
        <taxon>Propionibacteriales</taxon>
        <taxon>Nocardioidaceae</taxon>
        <taxon>Aeromicrobium</taxon>
    </lineage>
</organism>
<dbReference type="RefSeq" id="WP_121794915.1">
    <property type="nucleotide sequence ID" value="NZ_RDBF01000010.1"/>
</dbReference>
<feature type="domain" description="Acyl-CoA dehydrogenase/oxidase N-terminal" evidence="9">
    <location>
        <begin position="7"/>
        <end position="120"/>
    </location>
</feature>
<dbReference type="Pfam" id="PF02771">
    <property type="entry name" value="Acyl-CoA_dh_N"/>
    <property type="match status" value="1"/>
</dbReference>
<proteinExistence type="inferred from homology"/>
<keyword evidence="11" id="KW-1185">Reference proteome</keyword>
<dbReference type="PANTHER" id="PTHR43884:SF12">
    <property type="entry name" value="ISOVALERYL-COA DEHYDROGENASE, MITOCHONDRIAL-RELATED"/>
    <property type="match status" value="1"/>
</dbReference>
<evidence type="ECO:0000256" key="4">
    <source>
        <dbReference type="ARBA" id="ARBA00022827"/>
    </source>
</evidence>
<comment type="caution">
    <text evidence="10">The sequence shown here is derived from an EMBL/GenBank/DDBJ whole genome shotgun (WGS) entry which is preliminary data.</text>
</comment>
<gene>
    <name evidence="10" type="ORF">D9V41_12500</name>
</gene>
<feature type="domain" description="Acyl-CoA oxidase/dehydrogenase middle" evidence="8">
    <location>
        <begin position="124"/>
        <end position="219"/>
    </location>
</feature>
<dbReference type="Gene3D" id="1.20.140.10">
    <property type="entry name" value="Butyryl-CoA Dehydrogenase, subunit A, domain 3"/>
    <property type="match status" value="1"/>
</dbReference>
<dbReference type="Proteomes" id="UP000282515">
    <property type="component" value="Unassembled WGS sequence"/>
</dbReference>
<dbReference type="InterPro" id="IPR006091">
    <property type="entry name" value="Acyl-CoA_Oxase/DH_mid-dom"/>
</dbReference>
<dbReference type="InterPro" id="IPR009100">
    <property type="entry name" value="AcylCoA_DH/oxidase_NM_dom_sf"/>
</dbReference>
<dbReference type="PROSITE" id="PS00072">
    <property type="entry name" value="ACYL_COA_DH_1"/>
    <property type="match status" value="1"/>
</dbReference>
<accession>A0A3L8PIF6</accession>
<dbReference type="FunFam" id="1.10.540.10:FF:000026">
    <property type="entry name" value="Acyl-CoA dehydrogenase medium chain"/>
    <property type="match status" value="1"/>
</dbReference>
<keyword evidence="4 6" id="KW-0274">FAD</keyword>
<dbReference type="GO" id="GO:0050660">
    <property type="term" value="F:flavin adenine dinucleotide binding"/>
    <property type="evidence" value="ECO:0007669"/>
    <property type="project" value="InterPro"/>
</dbReference>
<evidence type="ECO:0000259" key="9">
    <source>
        <dbReference type="Pfam" id="PF02771"/>
    </source>
</evidence>
<dbReference type="OrthoDB" id="142556at2"/>
<dbReference type="SUPFAM" id="SSF47203">
    <property type="entry name" value="Acyl-CoA dehydrogenase C-terminal domain-like"/>
    <property type="match status" value="1"/>
</dbReference>
<reference evidence="10 11" key="1">
    <citation type="submission" date="2018-10" db="EMBL/GenBank/DDBJ databases">
        <title>Aeromicrobium sp. 9W16Y-2 whole genome shotgun sequence.</title>
        <authorList>
            <person name="Li F."/>
        </authorList>
    </citation>
    <scope>NUCLEOTIDE SEQUENCE [LARGE SCALE GENOMIC DNA]</scope>
    <source>
        <strain evidence="10 11">9W16Y-2</strain>
    </source>
</reference>
<dbReference type="FunFam" id="1.20.140.10:FF:000001">
    <property type="entry name" value="Acyl-CoA dehydrogenase"/>
    <property type="match status" value="1"/>
</dbReference>
<dbReference type="SUPFAM" id="SSF56645">
    <property type="entry name" value="Acyl-CoA dehydrogenase NM domain-like"/>
    <property type="match status" value="1"/>
</dbReference>
<evidence type="ECO:0000256" key="3">
    <source>
        <dbReference type="ARBA" id="ARBA00022630"/>
    </source>
</evidence>
<name>A0A3L8PIF6_9ACTN</name>
<dbReference type="InterPro" id="IPR037069">
    <property type="entry name" value="AcylCoA_DH/ox_N_sf"/>
</dbReference>
<sequence>MQRTIYTDDHEAFRESCAAFLEKRVRPHLEEHLTEKGLPRDFWKAAGAEGFLGLEIPEEFGGADAQDYRFNAVWAEELSKVNASLSSCVGIHADITVPYIVDLGTEEQKQRWLPGCASGDIVTAIGMTEPSGGSDLAALKTTAVRDGDAWVINGSKTFITNGFSADLVVTAVRTDPAKGARGITLFGIEATDPGFSRGRKLDKVGQEESDTAELFFEDVRLGDDRVIGELGGGFIAMMQKLPQERLGAAISNIAHAKQILAETIQYCHDRKAFGQAIGSLQHNKFLLAELVTKIEVAEAFVDQAVLAHSTGKLTAIDAAKAKWWSAEIQNDVLDHCVQLHGGYGFMNEYRVARAWRDARVTKIWAGSNEIMKELIGRDLGF</sequence>
<keyword evidence="3 6" id="KW-0285">Flavoprotein</keyword>
<dbReference type="InterPro" id="IPR009075">
    <property type="entry name" value="AcylCo_DH/oxidase_C"/>
</dbReference>
<dbReference type="InterPro" id="IPR013786">
    <property type="entry name" value="AcylCoA_DH/ox_N"/>
</dbReference>
<dbReference type="InterPro" id="IPR046373">
    <property type="entry name" value="Acyl-CoA_Oxase/DH_mid-dom_sf"/>
</dbReference>
<dbReference type="AlphaFoldDB" id="A0A3L8PIF6"/>
<evidence type="ECO:0000256" key="5">
    <source>
        <dbReference type="ARBA" id="ARBA00023002"/>
    </source>
</evidence>
<dbReference type="PANTHER" id="PTHR43884">
    <property type="entry name" value="ACYL-COA DEHYDROGENASE"/>
    <property type="match status" value="1"/>
</dbReference>
<evidence type="ECO:0000313" key="11">
    <source>
        <dbReference type="Proteomes" id="UP000282515"/>
    </source>
</evidence>
<dbReference type="InterPro" id="IPR006089">
    <property type="entry name" value="Acyl-CoA_DH_CS"/>
</dbReference>
<comment type="similarity">
    <text evidence="2 6">Belongs to the acyl-CoA dehydrogenase family.</text>
</comment>
<evidence type="ECO:0000256" key="1">
    <source>
        <dbReference type="ARBA" id="ARBA00001974"/>
    </source>
</evidence>
<dbReference type="InterPro" id="IPR036250">
    <property type="entry name" value="AcylCo_DH-like_C"/>
</dbReference>
<evidence type="ECO:0000259" key="8">
    <source>
        <dbReference type="Pfam" id="PF02770"/>
    </source>
</evidence>
<evidence type="ECO:0000256" key="6">
    <source>
        <dbReference type="RuleBase" id="RU362125"/>
    </source>
</evidence>
<evidence type="ECO:0000256" key="2">
    <source>
        <dbReference type="ARBA" id="ARBA00009347"/>
    </source>
</evidence>
<dbReference type="Pfam" id="PF00441">
    <property type="entry name" value="Acyl-CoA_dh_1"/>
    <property type="match status" value="1"/>
</dbReference>
<dbReference type="GO" id="GO:0003995">
    <property type="term" value="F:acyl-CoA dehydrogenase activity"/>
    <property type="evidence" value="ECO:0007669"/>
    <property type="project" value="InterPro"/>
</dbReference>
<protein>
    <submittedName>
        <fullName evidence="10">Acyl-CoA dehydrogenase</fullName>
    </submittedName>
</protein>
<dbReference type="Gene3D" id="2.40.110.10">
    <property type="entry name" value="Butyryl-CoA Dehydrogenase, subunit A, domain 2"/>
    <property type="match status" value="1"/>
</dbReference>